<keyword evidence="2" id="KW-1185">Reference proteome</keyword>
<proteinExistence type="predicted"/>
<name>P73763_SYNY3</name>
<dbReference type="InParanoid" id="P73763"/>
<dbReference type="AlphaFoldDB" id="P73763"/>
<dbReference type="PaxDb" id="1148-1652897"/>
<dbReference type="Proteomes" id="UP000001425">
    <property type="component" value="Chromosome"/>
</dbReference>
<dbReference type="EnsemblBacteria" id="BAA17815">
    <property type="protein sequence ID" value="BAA17815"/>
    <property type="gene ID" value="BAA17815"/>
</dbReference>
<evidence type="ECO:0000313" key="2">
    <source>
        <dbReference type="Proteomes" id="UP000001425"/>
    </source>
</evidence>
<dbReference type="STRING" id="1148.gene:10498683"/>
<dbReference type="eggNOG" id="ENOG5032W26">
    <property type="taxonomic scope" value="Bacteria"/>
</dbReference>
<dbReference type="KEGG" id="syn:slr0867"/>
<dbReference type="IntAct" id="P73763">
    <property type="interactions" value="1"/>
</dbReference>
<dbReference type="PIR" id="S74854">
    <property type="entry name" value="S74854"/>
</dbReference>
<reference evidence="1 2" key="1">
    <citation type="journal article" date="1995" name="DNA Res.">
        <title>Sequence analysis of the genome of the unicellular cyanobacterium Synechocystis sp. strain PCC6803. I. Sequence features in the 1 Mb region from map positions 64% to 92% of the genome.</title>
        <authorList>
            <person name="Kaneko T."/>
            <person name="Tanaka A."/>
            <person name="Sato S."/>
            <person name="Kotani H."/>
            <person name="Sazuka T."/>
            <person name="Miyajima N."/>
            <person name="Sugiura M."/>
            <person name="Tabata S."/>
        </authorList>
    </citation>
    <scope>NUCLEOTIDE SEQUENCE [LARGE SCALE GENOMIC DNA]</scope>
    <source>
        <strain evidence="2">ATCC 27184 / PCC 6803 / Kazusa</strain>
    </source>
</reference>
<evidence type="ECO:0000313" key="1">
    <source>
        <dbReference type="EMBL" id="BAA17815.1"/>
    </source>
</evidence>
<dbReference type="EMBL" id="BA000022">
    <property type="protein sequence ID" value="BAA17815.1"/>
    <property type="molecule type" value="Genomic_DNA"/>
</dbReference>
<protein>
    <submittedName>
        <fullName evidence="1">Slr0867 protein</fullName>
    </submittedName>
</protein>
<sequence length="214" mass="23533">MRLLYLARRCFGHPSSSLGAGNNFVPCPIPPSARLTSPMNFSPASFFSFLIPMQLGRELIMPLGLAVTFGLTFSPAAKVMAQTPSTDPDFASVKQQLEAKQFKVLLSPPPQRGAYGLINAESRTIWIHPLTFELGIAVPVIIHEAVHAAQVCKGKGQLAPLGVTAEPLVYAQPFWLRYGNIHRQDLEREAFTIQTQPNRMALVSGYLNQFCPSR</sequence>
<gene>
    <name evidence="1" type="ordered locus">slr0867</name>
</gene>
<accession>P73763</accession>
<organism evidence="1 2">
    <name type="scientific">Synechocystis sp. (strain ATCC 27184 / PCC 6803 / Kazusa)</name>
    <dbReference type="NCBI Taxonomy" id="1111708"/>
    <lineage>
        <taxon>Bacteria</taxon>
        <taxon>Bacillati</taxon>
        <taxon>Cyanobacteriota</taxon>
        <taxon>Cyanophyceae</taxon>
        <taxon>Synechococcales</taxon>
        <taxon>Merismopediaceae</taxon>
        <taxon>Synechocystis</taxon>
    </lineage>
</organism>
<reference evidence="1 2" key="2">
    <citation type="journal article" date="1996" name="DNA Res.">
        <title>Sequence analysis of the genome of the unicellular cyanobacterium Synechocystis sp. strain PCC6803. II. Sequence determination of the entire genome and assignment of potential protein-coding regions.</title>
        <authorList>
            <person name="Kaneko T."/>
            <person name="Sato S."/>
            <person name="Kotani H."/>
            <person name="Tanaka A."/>
            <person name="Asamizu E."/>
            <person name="Nakamura Y."/>
            <person name="Miyajima N."/>
            <person name="Hirosawa M."/>
            <person name="Sugiura M."/>
            <person name="Sasamoto S."/>
            <person name="Kimura T."/>
            <person name="Hosouchi T."/>
            <person name="Matsuno A."/>
            <person name="Muraki A."/>
            <person name="Nakazaki N."/>
            <person name="Naruo K."/>
            <person name="Okumura S."/>
            <person name="Shimpo S."/>
            <person name="Takeuchi C."/>
            <person name="Wada T."/>
            <person name="Watanabe A."/>
            <person name="Yamada M."/>
            <person name="Yasuda M."/>
            <person name="Tabata S."/>
        </authorList>
    </citation>
    <scope>NUCLEOTIDE SEQUENCE [LARGE SCALE GENOMIC DNA]</scope>
    <source>
        <strain evidence="2">ATCC 27184 / PCC 6803 / Kazusa</strain>
    </source>
</reference>